<keyword evidence="4 6" id="KW-1133">Transmembrane helix</keyword>
<keyword evidence="5 6" id="KW-0472">Membrane</keyword>
<dbReference type="Pfam" id="PF07690">
    <property type="entry name" value="MFS_1"/>
    <property type="match status" value="1"/>
</dbReference>
<evidence type="ECO:0000313" key="10">
    <source>
        <dbReference type="Proteomes" id="UP000031546"/>
    </source>
</evidence>
<evidence type="ECO:0000256" key="1">
    <source>
        <dbReference type="ARBA" id="ARBA00004651"/>
    </source>
</evidence>
<dbReference type="InterPro" id="IPR036259">
    <property type="entry name" value="MFS_trans_sf"/>
</dbReference>
<evidence type="ECO:0000313" key="8">
    <source>
        <dbReference type="EMBL" id="KIH71598.1"/>
    </source>
</evidence>
<evidence type="ECO:0000256" key="3">
    <source>
        <dbReference type="ARBA" id="ARBA00022692"/>
    </source>
</evidence>
<feature type="transmembrane region" description="Helical" evidence="6">
    <location>
        <begin position="80"/>
        <end position="97"/>
    </location>
</feature>
<dbReference type="CDD" id="cd17489">
    <property type="entry name" value="MFS_YfcJ_like"/>
    <property type="match status" value="1"/>
</dbReference>
<gene>
    <name evidence="9" type="ORF">F7P68_0004010</name>
    <name evidence="8" type="ORF">SN16_02695</name>
</gene>
<dbReference type="InterPro" id="IPR011701">
    <property type="entry name" value="MFS"/>
</dbReference>
<proteinExistence type="predicted"/>
<feature type="transmembrane region" description="Helical" evidence="6">
    <location>
        <begin position="109"/>
        <end position="127"/>
    </location>
</feature>
<dbReference type="EMBL" id="JXII01000002">
    <property type="protein sequence ID" value="KIH71598.1"/>
    <property type="molecule type" value="Genomic_DNA"/>
</dbReference>
<dbReference type="InterPro" id="IPR052714">
    <property type="entry name" value="MFS_Exporter"/>
</dbReference>
<dbReference type="GO" id="GO:0005886">
    <property type="term" value="C:plasma membrane"/>
    <property type="evidence" value="ECO:0007669"/>
    <property type="project" value="UniProtKB-SubCell"/>
</dbReference>
<dbReference type="GO" id="GO:0022857">
    <property type="term" value="F:transmembrane transporter activity"/>
    <property type="evidence" value="ECO:0007669"/>
    <property type="project" value="InterPro"/>
</dbReference>
<evidence type="ECO:0000256" key="6">
    <source>
        <dbReference type="SAM" id="Phobius"/>
    </source>
</evidence>
<feature type="domain" description="Major facilitator superfamily (MFS) profile" evidence="7">
    <location>
        <begin position="13"/>
        <end position="387"/>
    </location>
</feature>
<evidence type="ECO:0000259" key="7">
    <source>
        <dbReference type="PROSITE" id="PS50850"/>
    </source>
</evidence>
<dbReference type="InterPro" id="IPR020846">
    <property type="entry name" value="MFS_dom"/>
</dbReference>
<dbReference type="STRING" id="45670.SN16_02695"/>
<evidence type="ECO:0000256" key="2">
    <source>
        <dbReference type="ARBA" id="ARBA00022448"/>
    </source>
</evidence>
<feature type="transmembrane region" description="Helical" evidence="6">
    <location>
        <begin position="209"/>
        <end position="232"/>
    </location>
</feature>
<evidence type="ECO:0000313" key="11">
    <source>
        <dbReference type="Proteomes" id="UP000527860"/>
    </source>
</evidence>
<feature type="transmembrane region" description="Helical" evidence="6">
    <location>
        <begin position="168"/>
        <end position="188"/>
    </location>
</feature>
<feature type="transmembrane region" description="Helical" evidence="6">
    <location>
        <begin position="337"/>
        <end position="357"/>
    </location>
</feature>
<reference evidence="8 10" key="1">
    <citation type="submission" date="2015-01" db="EMBL/GenBank/DDBJ databases">
        <title>Genome sequences of high lactate-tolerant strain Salinicoccus roseus W12 with industrial interest.</title>
        <authorList>
            <person name="Wang H."/>
            <person name="Yu B."/>
        </authorList>
    </citation>
    <scope>NUCLEOTIDE SEQUENCE [LARGE SCALE GENOMIC DNA]</scope>
    <source>
        <strain evidence="8 10">W12</strain>
    </source>
</reference>
<dbReference type="OrthoDB" id="9814001at2"/>
<feature type="transmembrane region" description="Helical" evidence="6">
    <location>
        <begin position="297"/>
        <end position="316"/>
    </location>
</feature>
<protein>
    <submittedName>
        <fullName evidence="8 9">MFS transporter</fullName>
    </submittedName>
</protein>
<keyword evidence="3 6" id="KW-0812">Transmembrane</keyword>
<dbReference type="PANTHER" id="PTHR23531">
    <property type="entry name" value="QUINOLENE RESISTANCE PROTEIN NORA"/>
    <property type="match status" value="1"/>
</dbReference>
<dbReference type="GeneID" id="77844447"/>
<keyword evidence="2" id="KW-0813">Transport</keyword>
<feature type="transmembrane region" description="Helical" evidence="6">
    <location>
        <begin position="244"/>
        <end position="262"/>
    </location>
</feature>
<feature type="transmembrane region" description="Helical" evidence="6">
    <location>
        <begin position="139"/>
        <end position="162"/>
    </location>
</feature>
<evidence type="ECO:0000313" key="9">
    <source>
        <dbReference type="EMBL" id="MDB0579686.1"/>
    </source>
</evidence>
<feature type="transmembrane region" description="Helical" evidence="6">
    <location>
        <begin position="45"/>
        <end position="68"/>
    </location>
</feature>
<evidence type="ECO:0000256" key="4">
    <source>
        <dbReference type="ARBA" id="ARBA00022989"/>
    </source>
</evidence>
<accession>A0A0C2DNM0</accession>
<reference evidence="9" key="3">
    <citation type="submission" date="2020-04" db="EMBL/GenBank/DDBJ databases">
        <authorList>
            <person name="Tanveer F."/>
            <person name="Xie Y."/>
            <person name="Shinwari Z.K."/>
        </authorList>
    </citation>
    <scope>NUCLEOTIDE SEQUENCE</scope>
    <source>
        <strain evidence="9">MOSEL-ME25</strain>
    </source>
</reference>
<dbReference type="RefSeq" id="WP_040105060.1">
    <property type="nucleotide sequence ID" value="NZ_JABEVU030000001.1"/>
</dbReference>
<dbReference type="Gene3D" id="1.20.1250.20">
    <property type="entry name" value="MFS general substrate transporter like domains"/>
    <property type="match status" value="1"/>
</dbReference>
<evidence type="ECO:0000256" key="5">
    <source>
        <dbReference type="ARBA" id="ARBA00023136"/>
    </source>
</evidence>
<dbReference type="SUPFAM" id="SSF103473">
    <property type="entry name" value="MFS general substrate transporter"/>
    <property type="match status" value="1"/>
</dbReference>
<reference evidence="9 11" key="4">
    <citation type="submission" date="2022-12" db="EMBL/GenBank/DDBJ databases">
        <title>Genome analysis and biological profiling of marine Salinicoccus roseus MOSEL-ME25.</title>
        <authorList>
            <person name="Mirza F.T."/>
            <person name="Xie Y."/>
            <person name="Shinwari Z.K."/>
        </authorList>
    </citation>
    <scope>NUCLEOTIDE SEQUENCE [LARGE SCALE GENOMIC DNA]</scope>
    <source>
        <strain evidence="9 11">MOSEL-ME25</strain>
    </source>
</reference>
<dbReference type="EMBL" id="JABEVU030000001">
    <property type="protein sequence ID" value="MDB0579686.1"/>
    <property type="molecule type" value="Genomic_DNA"/>
</dbReference>
<dbReference type="Proteomes" id="UP000527860">
    <property type="component" value="Unassembled WGS sequence"/>
</dbReference>
<dbReference type="PANTHER" id="PTHR23531:SF1">
    <property type="entry name" value="QUINOLENE RESISTANCE PROTEIN NORA"/>
    <property type="match status" value="1"/>
</dbReference>
<feature type="transmembrane region" description="Helical" evidence="6">
    <location>
        <begin position="274"/>
        <end position="291"/>
    </location>
</feature>
<comment type="caution">
    <text evidence="8">The sequence shown here is derived from an EMBL/GenBank/DDBJ whole genome shotgun (WGS) entry which is preliminary data.</text>
</comment>
<organism evidence="8 10">
    <name type="scientific">Salinicoccus roseus</name>
    <dbReference type="NCBI Taxonomy" id="45670"/>
    <lineage>
        <taxon>Bacteria</taxon>
        <taxon>Bacillati</taxon>
        <taxon>Bacillota</taxon>
        <taxon>Bacilli</taxon>
        <taxon>Bacillales</taxon>
        <taxon>Staphylococcaceae</taxon>
        <taxon>Salinicoccus</taxon>
    </lineage>
</organism>
<comment type="subcellular location">
    <subcellularLocation>
        <location evidence="1">Cell membrane</location>
        <topology evidence="1">Multi-pass membrane protein</topology>
    </subcellularLocation>
</comment>
<dbReference type="AlphaFoldDB" id="A0A0C2DNM0"/>
<name>A0A0C2DNM0_9STAP</name>
<sequence length="397" mass="42947">MSDTYKERLWTKDFIFTSVANLILMLSLYLLLVTMATYAMDTYDASVSMGGFVSSIFIIGALFGRLYGGKQIAVVGNKKMLLIGTVSVLVATSLYFLPLGLYPLMVLRFLHGLAMGLATTATSTIVSQIIPTSRSGEGIGYFSMSVVMATAIGPLIGVMLLTQFGFNSIFLFSLIMAALSLVLSLSLQPPEVKVEAGRKGFRITDYFEARALPISIAMFVLALAYSGILSFVTEYAAEIDLVEAGSFFFLVYGMSVLLSRPFTGRLMDQRGANIVVYPALVSFAAGMLMLSQSFAGWMFLAAAVLMGLGYGNFQSIAQALAIKLTPHHRMGLANSTYFIALDLGLGLGPLMLGYIVPVSGYRGMYMVLVAVILAGIAVYHFMHGRRDGEVAMDRNRA</sequence>
<keyword evidence="11" id="KW-1185">Reference proteome</keyword>
<dbReference type="Proteomes" id="UP000031546">
    <property type="component" value="Unassembled WGS sequence"/>
</dbReference>
<dbReference type="PROSITE" id="PS50850">
    <property type="entry name" value="MFS"/>
    <property type="match status" value="1"/>
</dbReference>
<feature type="transmembrane region" description="Helical" evidence="6">
    <location>
        <begin position="14"/>
        <end position="39"/>
    </location>
</feature>
<reference evidence="11" key="2">
    <citation type="submission" date="2020-04" db="EMBL/GenBank/DDBJ databases">
        <title>Genome analysis and biological profiling of marine Cellulosimicrobium funkei MOSEL-ME6.</title>
        <authorList>
            <person name="Tanveer F."/>
            <person name="Xie Y."/>
            <person name="Shinwari Z.K."/>
        </authorList>
    </citation>
    <scope>NUCLEOTIDE SEQUENCE [LARGE SCALE GENOMIC DNA]</scope>
    <source>
        <strain evidence="11">MOSEL-ME25</strain>
    </source>
</reference>
<feature type="transmembrane region" description="Helical" evidence="6">
    <location>
        <begin position="363"/>
        <end position="382"/>
    </location>
</feature>